<dbReference type="PANTHER" id="PTHR33254">
    <property type="entry name" value="4-HYDROXY-4-METHYL-2-OXOGLUTARATE ALDOLASE 3-RELATED"/>
    <property type="match status" value="1"/>
</dbReference>
<dbReference type="Proteomes" id="UP000030108">
    <property type="component" value="Unassembled WGS sequence"/>
</dbReference>
<feature type="binding site" evidence="1">
    <location>
        <position position="228"/>
    </location>
    <ligand>
        <name>substrate</name>
    </ligand>
</feature>
<dbReference type="GO" id="GO:0008948">
    <property type="term" value="F:oxaloacetate decarboxylase activity"/>
    <property type="evidence" value="ECO:0007669"/>
    <property type="project" value="TreeGrafter"/>
</dbReference>
<keyword evidence="3" id="KW-0347">Helicase</keyword>
<dbReference type="GO" id="GO:0047443">
    <property type="term" value="F:4-hydroxy-4-methyl-2-oxoglutarate aldolase activity"/>
    <property type="evidence" value="ECO:0007669"/>
    <property type="project" value="TreeGrafter"/>
</dbReference>
<dbReference type="GO" id="GO:0046872">
    <property type="term" value="F:metal ion binding"/>
    <property type="evidence" value="ECO:0007669"/>
    <property type="project" value="UniProtKB-KW"/>
</dbReference>
<sequence length="328" mass="35890">MSDPGSFDIHVWNASRPEQATRTRPNTRAPNTFRVSRQEPDTNPSPFPSPSHFMTTTWSPPAPSTPPASSSRVSSLSRSYSDLNSYATTEVASGPASSQLMLLRELEYFSSSEITSALVSLGLTHRAMDTPVQRGGRLPDIHMLSPWPNDRSGHYMRICGYAYTVNMLAVANPYPPNITPQVIEGAPMGSIVIVSVPPNMDAAIWDNFMTAHAKNKGVRGAIIGGRTRDIIHHRAAGFPVFAQGHQESAFGQSAFAHPSEANGSITINPRTDLEDCFENGFSAVKIHPGDIIVADRDGVVCVPPELARRIFDICRYTRQMNERQVEGM</sequence>
<keyword evidence="1" id="KW-0479">Metal-binding</keyword>
<feature type="compositionally biased region" description="Low complexity" evidence="2">
    <location>
        <begin position="20"/>
        <end position="34"/>
    </location>
</feature>
<gene>
    <name evidence="3" type="ORF">RSOL_183290</name>
</gene>
<dbReference type="SUPFAM" id="SSF89562">
    <property type="entry name" value="RraA-like"/>
    <property type="match status" value="1"/>
</dbReference>
<dbReference type="InterPro" id="IPR036704">
    <property type="entry name" value="RraA/RraA-like_sf"/>
</dbReference>
<feature type="region of interest" description="Disordered" evidence="2">
    <location>
        <begin position="1"/>
        <end position="75"/>
    </location>
</feature>
<dbReference type="InterPro" id="IPR005493">
    <property type="entry name" value="RraA/RraA-like"/>
</dbReference>
<dbReference type="Pfam" id="PF03737">
    <property type="entry name" value="RraA-like"/>
    <property type="match status" value="1"/>
</dbReference>
<keyword evidence="3" id="KW-0378">Hydrolase</keyword>
<evidence type="ECO:0000256" key="1">
    <source>
        <dbReference type="PIRSR" id="PIRSR605493-1"/>
    </source>
</evidence>
<dbReference type="GO" id="GO:0004386">
    <property type="term" value="F:helicase activity"/>
    <property type="evidence" value="ECO:0007669"/>
    <property type="project" value="UniProtKB-KW"/>
</dbReference>
<dbReference type="AlphaFoldDB" id="X8J3L9"/>
<reference evidence="4" key="1">
    <citation type="journal article" date="2014" name="Genome Announc.">
        <title>Draft genome sequence of the plant-pathogenic soil fungus Rhizoctonia solani anastomosis group 3 strain Rhs1AP.</title>
        <authorList>
            <person name="Cubeta M.A."/>
            <person name="Thomas E."/>
            <person name="Dean R.A."/>
            <person name="Jabaji S."/>
            <person name="Neate S.M."/>
            <person name="Tavantzis S."/>
            <person name="Toda T."/>
            <person name="Vilgalys R."/>
            <person name="Bharathan N."/>
            <person name="Fedorova-Abrams N."/>
            <person name="Pakala S.B."/>
            <person name="Pakala S.M."/>
            <person name="Zafar N."/>
            <person name="Joardar V."/>
            <person name="Losada L."/>
            <person name="Nierman W.C."/>
        </authorList>
    </citation>
    <scope>NUCLEOTIDE SEQUENCE [LARGE SCALE GENOMIC DNA]</scope>
    <source>
        <strain evidence="4">AG-3</strain>
    </source>
</reference>
<proteinExistence type="predicted"/>
<accession>X8J3L9</accession>
<comment type="caution">
    <text evidence="3">The sequence shown here is derived from an EMBL/GenBank/DDBJ whole genome shotgun (WGS) entry which is preliminary data.</text>
</comment>
<name>X8J3L9_9AGAM</name>
<dbReference type="Gene3D" id="3.50.30.40">
    <property type="entry name" value="Ribonuclease E inhibitor RraA/RraA-like"/>
    <property type="match status" value="1"/>
</dbReference>
<dbReference type="PANTHER" id="PTHR33254:SF4">
    <property type="entry name" value="4-HYDROXY-4-METHYL-2-OXOGLUTARATE ALDOLASE 3-RELATED"/>
    <property type="match status" value="1"/>
</dbReference>
<dbReference type="EMBL" id="JATN01000322">
    <property type="protein sequence ID" value="EUC56512.1"/>
    <property type="molecule type" value="Genomic_DNA"/>
</dbReference>
<protein>
    <submittedName>
        <fullName evidence="3">ATP-dependent rRNA helicase RRP3, putative</fullName>
    </submittedName>
</protein>
<comment type="cofactor">
    <cofactor evidence="1">
        <name>Mg(2+)</name>
        <dbReference type="ChEBI" id="CHEBI:18420"/>
    </cofactor>
</comment>
<dbReference type="CDD" id="cd16841">
    <property type="entry name" value="RraA_family"/>
    <property type="match status" value="1"/>
</dbReference>
<organism evidence="3 4">
    <name type="scientific">Rhizoctonia solani AG-3 Rhs1AP</name>
    <dbReference type="NCBI Taxonomy" id="1086054"/>
    <lineage>
        <taxon>Eukaryota</taxon>
        <taxon>Fungi</taxon>
        <taxon>Dikarya</taxon>
        <taxon>Basidiomycota</taxon>
        <taxon>Agaricomycotina</taxon>
        <taxon>Agaricomycetes</taxon>
        <taxon>Cantharellales</taxon>
        <taxon>Ceratobasidiaceae</taxon>
        <taxon>Rhizoctonia</taxon>
    </lineage>
</organism>
<dbReference type="OrthoDB" id="1476984at2759"/>
<feature type="binding site" evidence="1">
    <location>
        <position position="229"/>
    </location>
    <ligand>
        <name>Mg(2+)</name>
        <dbReference type="ChEBI" id="CHEBI:18420"/>
    </ligand>
</feature>
<keyword evidence="3" id="KW-0067">ATP-binding</keyword>
<evidence type="ECO:0000313" key="4">
    <source>
        <dbReference type="Proteomes" id="UP000030108"/>
    </source>
</evidence>
<evidence type="ECO:0000256" key="2">
    <source>
        <dbReference type="SAM" id="MobiDB-lite"/>
    </source>
</evidence>
<evidence type="ECO:0000313" key="3">
    <source>
        <dbReference type="EMBL" id="EUC56512.1"/>
    </source>
</evidence>
<keyword evidence="3" id="KW-0547">Nucleotide-binding</keyword>
<keyword evidence="1" id="KW-0460">Magnesium</keyword>